<gene>
    <name evidence="6" type="ORF">SAMN02745823_00186</name>
</gene>
<comment type="similarity">
    <text evidence="1">Belongs to the LysR transcriptional regulatory family.</text>
</comment>
<evidence type="ECO:0000256" key="2">
    <source>
        <dbReference type="ARBA" id="ARBA00023015"/>
    </source>
</evidence>
<proteinExistence type="inferred from homology"/>
<organism evidence="6 7">
    <name type="scientific">Sporobacter termitidis DSM 10068</name>
    <dbReference type="NCBI Taxonomy" id="1123282"/>
    <lineage>
        <taxon>Bacteria</taxon>
        <taxon>Bacillati</taxon>
        <taxon>Bacillota</taxon>
        <taxon>Clostridia</taxon>
        <taxon>Eubacteriales</taxon>
        <taxon>Oscillospiraceae</taxon>
        <taxon>Sporobacter</taxon>
    </lineage>
</organism>
<protein>
    <submittedName>
        <fullName evidence="6">Regulatory helix-turn-helix protein, lysR family</fullName>
    </submittedName>
</protein>
<dbReference type="PANTHER" id="PTHR30346">
    <property type="entry name" value="TRANSCRIPTIONAL DUAL REGULATOR HCAR-RELATED"/>
    <property type="match status" value="1"/>
</dbReference>
<dbReference type="SUPFAM" id="SSF46785">
    <property type="entry name" value="Winged helix' DNA-binding domain"/>
    <property type="match status" value="1"/>
</dbReference>
<sequence length="213" mass="23983">MNTSQINCFLAAAEYLNFTKAAEQLFLSQPGLSRQIASIERELGIELFERGRNSVRLTEAGAICVAYLTKVKHDLQKMMEDATRALRGKQESFIIGGLQGRLVGEFYEDALIYFWSNHPNTKIKMCYYNASELYNALVDGNVDIGIMPETDAMRLPGILYKRSRMSKQAENEQPTDAEAVIEAVAWHKDNKNPNIPIFLDRVGCQTQPAGEEI</sequence>
<evidence type="ECO:0000256" key="3">
    <source>
        <dbReference type="ARBA" id="ARBA00023125"/>
    </source>
</evidence>
<name>A0A1M5TQ42_9FIRM</name>
<evidence type="ECO:0000256" key="4">
    <source>
        <dbReference type="ARBA" id="ARBA00023163"/>
    </source>
</evidence>
<dbReference type="RefSeq" id="WP_073075763.1">
    <property type="nucleotide sequence ID" value="NZ_FQXV01000001.1"/>
</dbReference>
<keyword evidence="4" id="KW-0804">Transcription</keyword>
<evidence type="ECO:0000256" key="1">
    <source>
        <dbReference type="ARBA" id="ARBA00009437"/>
    </source>
</evidence>
<dbReference type="Pfam" id="PF00126">
    <property type="entry name" value="HTH_1"/>
    <property type="match status" value="1"/>
</dbReference>
<dbReference type="InterPro" id="IPR000847">
    <property type="entry name" value="LysR_HTH_N"/>
</dbReference>
<dbReference type="PROSITE" id="PS50931">
    <property type="entry name" value="HTH_LYSR"/>
    <property type="match status" value="1"/>
</dbReference>
<keyword evidence="7" id="KW-1185">Reference proteome</keyword>
<dbReference type="Proteomes" id="UP000183995">
    <property type="component" value="Unassembled WGS sequence"/>
</dbReference>
<dbReference type="OrthoDB" id="9803714at2"/>
<keyword evidence="3" id="KW-0238">DNA-binding</keyword>
<dbReference type="InterPro" id="IPR036390">
    <property type="entry name" value="WH_DNA-bd_sf"/>
</dbReference>
<dbReference type="PRINTS" id="PR00039">
    <property type="entry name" value="HTHLYSR"/>
</dbReference>
<keyword evidence="2" id="KW-0805">Transcription regulation</keyword>
<dbReference type="AlphaFoldDB" id="A0A1M5TQ42"/>
<evidence type="ECO:0000313" key="7">
    <source>
        <dbReference type="Proteomes" id="UP000183995"/>
    </source>
</evidence>
<dbReference type="FunFam" id="1.10.10.10:FF:000001">
    <property type="entry name" value="LysR family transcriptional regulator"/>
    <property type="match status" value="1"/>
</dbReference>
<dbReference type="GO" id="GO:0003677">
    <property type="term" value="F:DNA binding"/>
    <property type="evidence" value="ECO:0007669"/>
    <property type="project" value="UniProtKB-KW"/>
</dbReference>
<dbReference type="GO" id="GO:0003700">
    <property type="term" value="F:DNA-binding transcription factor activity"/>
    <property type="evidence" value="ECO:0007669"/>
    <property type="project" value="InterPro"/>
</dbReference>
<dbReference type="STRING" id="1123282.SAMN02745823_00186"/>
<dbReference type="InterPro" id="IPR036388">
    <property type="entry name" value="WH-like_DNA-bd_sf"/>
</dbReference>
<dbReference type="PANTHER" id="PTHR30346:SF0">
    <property type="entry name" value="HCA OPERON TRANSCRIPTIONAL ACTIVATOR HCAR"/>
    <property type="match status" value="1"/>
</dbReference>
<dbReference type="EMBL" id="FQXV01000001">
    <property type="protein sequence ID" value="SHH52811.1"/>
    <property type="molecule type" value="Genomic_DNA"/>
</dbReference>
<dbReference type="Gene3D" id="1.10.10.10">
    <property type="entry name" value="Winged helix-like DNA-binding domain superfamily/Winged helix DNA-binding domain"/>
    <property type="match status" value="1"/>
</dbReference>
<evidence type="ECO:0000313" key="6">
    <source>
        <dbReference type="EMBL" id="SHH52811.1"/>
    </source>
</evidence>
<dbReference type="GO" id="GO:0032993">
    <property type="term" value="C:protein-DNA complex"/>
    <property type="evidence" value="ECO:0007669"/>
    <property type="project" value="TreeGrafter"/>
</dbReference>
<accession>A0A1M5TQ42</accession>
<reference evidence="6 7" key="1">
    <citation type="submission" date="2016-11" db="EMBL/GenBank/DDBJ databases">
        <authorList>
            <person name="Jaros S."/>
            <person name="Januszkiewicz K."/>
            <person name="Wedrychowicz H."/>
        </authorList>
    </citation>
    <scope>NUCLEOTIDE SEQUENCE [LARGE SCALE GENOMIC DNA]</scope>
    <source>
        <strain evidence="6 7">DSM 10068</strain>
    </source>
</reference>
<feature type="domain" description="HTH lysR-type" evidence="5">
    <location>
        <begin position="1"/>
        <end position="58"/>
    </location>
</feature>
<evidence type="ECO:0000259" key="5">
    <source>
        <dbReference type="PROSITE" id="PS50931"/>
    </source>
</evidence>